<evidence type="ECO:0000256" key="1">
    <source>
        <dbReference type="ARBA" id="ARBA00009998"/>
    </source>
</evidence>
<evidence type="ECO:0000313" key="7">
    <source>
        <dbReference type="EMBL" id="SCP94893.1"/>
    </source>
</evidence>
<keyword evidence="8" id="KW-1185">Reference proteome</keyword>
<dbReference type="Proteomes" id="UP000199315">
    <property type="component" value="Unassembled WGS sequence"/>
</dbReference>
<comment type="function">
    <text evidence="6">Bidirectionally degrades single-stranded DNA into large acid-insoluble oligonucleotides, which are then degraded further into small acid-soluble oligonucleotides.</text>
</comment>
<dbReference type="PANTHER" id="PTHR34137:SF1">
    <property type="entry name" value="EXODEOXYRIBONUCLEASE 7 SMALL SUBUNIT"/>
    <property type="match status" value="1"/>
</dbReference>
<keyword evidence="5 6" id="KW-0269">Exonuclease</keyword>
<dbReference type="EMBL" id="FMKA01000001">
    <property type="protein sequence ID" value="SCP94893.1"/>
    <property type="molecule type" value="Genomic_DNA"/>
</dbReference>
<dbReference type="OrthoDB" id="1771251at2"/>
<dbReference type="InterPro" id="IPR003761">
    <property type="entry name" value="Exonuc_VII_S"/>
</dbReference>
<comment type="catalytic activity">
    <reaction evidence="6">
        <text>Exonucleolytic cleavage in either 5'- to 3'- or 3'- to 5'-direction to yield nucleoside 5'-phosphates.</text>
        <dbReference type="EC" id="3.1.11.6"/>
    </reaction>
</comment>
<dbReference type="AlphaFoldDB" id="A0A1D3TNK4"/>
<comment type="subcellular location">
    <subcellularLocation>
        <location evidence="6">Cytoplasm</location>
    </subcellularLocation>
</comment>
<dbReference type="GO" id="GO:0009318">
    <property type="term" value="C:exodeoxyribonuclease VII complex"/>
    <property type="evidence" value="ECO:0007669"/>
    <property type="project" value="UniProtKB-UniRule"/>
</dbReference>
<dbReference type="PIRSF" id="PIRSF006488">
    <property type="entry name" value="Exonuc_VII_S"/>
    <property type="match status" value="1"/>
</dbReference>
<dbReference type="EC" id="3.1.11.6" evidence="6"/>
<dbReference type="InterPro" id="IPR037004">
    <property type="entry name" value="Exonuc_VII_ssu_sf"/>
</dbReference>
<dbReference type="NCBIfam" id="TIGR01280">
    <property type="entry name" value="xseB"/>
    <property type="match status" value="1"/>
</dbReference>
<comment type="similarity">
    <text evidence="1 6">Belongs to the XseB family.</text>
</comment>
<evidence type="ECO:0000256" key="6">
    <source>
        <dbReference type="HAMAP-Rule" id="MF_00337"/>
    </source>
</evidence>
<keyword evidence="2 6" id="KW-0963">Cytoplasm</keyword>
<dbReference type="GO" id="GO:0008855">
    <property type="term" value="F:exodeoxyribonuclease VII activity"/>
    <property type="evidence" value="ECO:0007669"/>
    <property type="project" value="UniProtKB-UniRule"/>
</dbReference>
<name>A0A1D3TNK4_9FIRM</name>
<organism evidence="7 8">
    <name type="scientific">Anaerobium acetethylicum</name>
    <dbReference type="NCBI Taxonomy" id="1619234"/>
    <lineage>
        <taxon>Bacteria</taxon>
        <taxon>Bacillati</taxon>
        <taxon>Bacillota</taxon>
        <taxon>Clostridia</taxon>
        <taxon>Lachnospirales</taxon>
        <taxon>Lachnospiraceae</taxon>
        <taxon>Anaerobium</taxon>
    </lineage>
</organism>
<gene>
    <name evidence="6" type="primary">xseB</name>
    <name evidence="7" type="ORF">SAMN05421730_1001135</name>
</gene>
<protein>
    <recommendedName>
        <fullName evidence="6">Exodeoxyribonuclease 7 small subunit</fullName>
        <ecNumber evidence="6">3.1.11.6</ecNumber>
    </recommendedName>
    <alternativeName>
        <fullName evidence="6">Exodeoxyribonuclease VII small subunit</fullName>
        <shortName evidence="6">Exonuclease VII small subunit</shortName>
    </alternativeName>
</protein>
<dbReference type="SUPFAM" id="SSF116842">
    <property type="entry name" value="XseB-like"/>
    <property type="match status" value="1"/>
</dbReference>
<keyword evidence="4 6" id="KW-0378">Hydrolase</keyword>
<keyword evidence="3 6" id="KW-0540">Nuclease</keyword>
<accession>A0A1D3TNK4</accession>
<evidence type="ECO:0000256" key="5">
    <source>
        <dbReference type="ARBA" id="ARBA00022839"/>
    </source>
</evidence>
<dbReference type="GO" id="GO:0005829">
    <property type="term" value="C:cytosol"/>
    <property type="evidence" value="ECO:0007669"/>
    <property type="project" value="TreeGrafter"/>
</dbReference>
<dbReference type="HAMAP" id="MF_00337">
    <property type="entry name" value="Exonuc_7_S"/>
    <property type="match status" value="1"/>
</dbReference>
<dbReference type="GO" id="GO:0006308">
    <property type="term" value="P:DNA catabolic process"/>
    <property type="evidence" value="ECO:0007669"/>
    <property type="project" value="UniProtKB-UniRule"/>
</dbReference>
<evidence type="ECO:0000256" key="3">
    <source>
        <dbReference type="ARBA" id="ARBA00022722"/>
    </source>
</evidence>
<evidence type="ECO:0000313" key="8">
    <source>
        <dbReference type="Proteomes" id="UP000199315"/>
    </source>
</evidence>
<dbReference type="RefSeq" id="WP_091228674.1">
    <property type="nucleotide sequence ID" value="NZ_FMKA01000001.1"/>
</dbReference>
<dbReference type="STRING" id="1619234.SAMN05421730_1001135"/>
<dbReference type="PANTHER" id="PTHR34137">
    <property type="entry name" value="EXODEOXYRIBONUCLEASE 7 SMALL SUBUNIT"/>
    <property type="match status" value="1"/>
</dbReference>
<dbReference type="Gene3D" id="1.10.287.1040">
    <property type="entry name" value="Exonuclease VII, small subunit"/>
    <property type="match status" value="1"/>
</dbReference>
<evidence type="ECO:0000256" key="2">
    <source>
        <dbReference type="ARBA" id="ARBA00022490"/>
    </source>
</evidence>
<comment type="subunit">
    <text evidence="6">Heterooligomer composed of large and small subunits.</text>
</comment>
<dbReference type="Pfam" id="PF02609">
    <property type="entry name" value="Exonuc_VII_S"/>
    <property type="match status" value="1"/>
</dbReference>
<evidence type="ECO:0000256" key="4">
    <source>
        <dbReference type="ARBA" id="ARBA00022801"/>
    </source>
</evidence>
<proteinExistence type="inferred from homology"/>
<reference evidence="7 8" key="1">
    <citation type="submission" date="2016-09" db="EMBL/GenBank/DDBJ databases">
        <authorList>
            <person name="Capua I."/>
            <person name="De Benedictis P."/>
            <person name="Joannis T."/>
            <person name="Lombin L.H."/>
            <person name="Cattoli G."/>
        </authorList>
    </citation>
    <scope>NUCLEOTIDE SEQUENCE [LARGE SCALE GENOMIC DNA]</scope>
    <source>
        <strain evidence="7 8">GluBS11</strain>
    </source>
</reference>
<sequence length="68" mass="8147">MDKEMTLEEAFVELDEMIKKLEDRSITLEDSFQEYDKGMKLLKYCNDKIDKVEKKILIINEDGETHEF</sequence>